<evidence type="ECO:0000256" key="4">
    <source>
        <dbReference type="ARBA" id="ARBA00022807"/>
    </source>
</evidence>
<keyword evidence="5" id="KW-0812">Transmembrane</keyword>
<dbReference type="AlphaFoldDB" id="A0A1W1CAL5"/>
<keyword evidence="4" id="KW-0788">Thiol protease</keyword>
<evidence type="ECO:0000259" key="6">
    <source>
        <dbReference type="PROSITE" id="PS51935"/>
    </source>
</evidence>
<keyword evidence="5" id="KW-1133">Transmembrane helix</keyword>
<gene>
    <name evidence="7" type="ORF">MNB_SV-14-1567</name>
</gene>
<dbReference type="PANTHER" id="PTHR47053">
    <property type="entry name" value="MUREIN DD-ENDOPEPTIDASE MEPH-RELATED"/>
    <property type="match status" value="1"/>
</dbReference>
<sequence>MNLIRNVLLSVLFLQFLGFLYVKFIYEEENKKIETPVQKMLTLNQKKLKRHTVLAQKKPLPISTKYTDNGKKAIIKVAKSKQSSISKKKIQKNIKIVQVAKKPKTNKKLVKKSFVKVATAKQITSKKKNQKEIKIVQAVKKPKTIVKVYKKVNKKLKLSAQIEKYAKKMLGKKYVWGATGPKCYDCSGFTQKVYRKVAGIKLPRVSYLQAKVGKRISFKKLKQGDMVFFDTEKKRTGKVNHVGIYLRNGNFIHASSGGKKVMITNFNKKRFYKNRFLWGRRVLKEQSKIALLPNNTKKSL</sequence>
<proteinExistence type="inferred from homology"/>
<evidence type="ECO:0000313" key="7">
    <source>
        <dbReference type="EMBL" id="SFV62763.1"/>
    </source>
</evidence>
<dbReference type="PROSITE" id="PS51935">
    <property type="entry name" value="NLPC_P60"/>
    <property type="match status" value="1"/>
</dbReference>
<evidence type="ECO:0000256" key="5">
    <source>
        <dbReference type="SAM" id="Phobius"/>
    </source>
</evidence>
<name>A0A1W1CAL5_9ZZZZ</name>
<dbReference type="GO" id="GO:0006508">
    <property type="term" value="P:proteolysis"/>
    <property type="evidence" value="ECO:0007669"/>
    <property type="project" value="UniProtKB-KW"/>
</dbReference>
<keyword evidence="3" id="KW-0378">Hydrolase</keyword>
<dbReference type="InterPro" id="IPR051202">
    <property type="entry name" value="Peptidase_C40"/>
</dbReference>
<dbReference type="PANTHER" id="PTHR47053:SF1">
    <property type="entry name" value="MUREIN DD-ENDOPEPTIDASE MEPH-RELATED"/>
    <property type="match status" value="1"/>
</dbReference>
<evidence type="ECO:0000256" key="3">
    <source>
        <dbReference type="ARBA" id="ARBA00022801"/>
    </source>
</evidence>
<accession>A0A1W1CAL5</accession>
<dbReference type="GO" id="GO:0008234">
    <property type="term" value="F:cysteine-type peptidase activity"/>
    <property type="evidence" value="ECO:0007669"/>
    <property type="project" value="UniProtKB-KW"/>
</dbReference>
<feature type="transmembrane region" description="Helical" evidence="5">
    <location>
        <begin position="7"/>
        <end position="26"/>
    </location>
</feature>
<dbReference type="SUPFAM" id="SSF54001">
    <property type="entry name" value="Cysteine proteinases"/>
    <property type="match status" value="1"/>
</dbReference>
<protein>
    <submittedName>
        <fullName evidence="7">Invasion associated protein p60</fullName>
    </submittedName>
</protein>
<comment type="similarity">
    <text evidence="1">Belongs to the peptidase C40 family.</text>
</comment>
<evidence type="ECO:0000256" key="1">
    <source>
        <dbReference type="ARBA" id="ARBA00007074"/>
    </source>
</evidence>
<feature type="domain" description="NlpC/P60" evidence="6">
    <location>
        <begin position="155"/>
        <end position="283"/>
    </location>
</feature>
<keyword evidence="2" id="KW-0645">Protease</keyword>
<dbReference type="Pfam" id="PF00877">
    <property type="entry name" value="NLPC_P60"/>
    <property type="match status" value="1"/>
</dbReference>
<keyword evidence="5" id="KW-0472">Membrane</keyword>
<dbReference type="InterPro" id="IPR000064">
    <property type="entry name" value="NLP_P60_dom"/>
</dbReference>
<dbReference type="Gene3D" id="3.90.1720.10">
    <property type="entry name" value="endopeptidase domain like (from Nostoc punctiforme)"/>
    <property type="match status" value="1"/>
</dbReference>
<reference evidence="7" key="1">
    <citation type="submission" date="2016-10" db="EMBL/GenBank/DDBJ databases">
        <authorList>
            <person name="de Groot N.N."/>
        </authorList>
    </citation>
    <scope>NUCLEOTIDE SEQUENCE</scope>
</reference>
<dbReference type="EMBL" id="FPHN01000148">
    <property type="protein sequence ID" value="SFV62763.1"/>
    <property type="molecule type" value="Genomic_DNA"/>
</dbReference>
<dbReference type="InterPro" id="IPR038765">
    <property type="entry name" value="Papain-like_cys_pep_sf"/>
</dbReference>
<evidence type="ECO:0000256" key="2">
    <source>
        <dbReference type="ARBA" id="ARBA00022670"/>
    </source>
</evidence>
<organism evidence="7">
    <name type="scientific">hydrothermal vent metagenome</name>
    <dbReference type="NCBI Taxonomy" id="652676"/>
    <lineage>
        <taxon>unclassified sequences</taxon>
        <taxon>metagenomes</taxon>
        <taxon>ecological metagenomes</taxon>
    </lineage>
</organism>